<dbReference type="EMBL" id="BSUZ01000001">
    <property type="protein sequence ID" value="GMA86450.1"/>
    <property type="molecule type" value="Genomic_DNA"/>
</dbReference>
<organism evidence="1 2">
    <name type="scientific">Angustibacter aerolatus</name>
    <dbReference type="NCBI Taxonomy" id="1162965"/>
    <lineage>
        <taxon>Bacteria</taxon>
        <taxon>Bacillati</taxon>
        <taxon>Actinomycetota</taxon>
        <taxon>Actinomycetes</taxon>
        <taxon>Kineosporiales</taxon>
        <taxon>Kineosporiaceae</taxon>
    </lineage>
</organism>
<comment type="caution">
    <text evidence="1">The sequence shown here is derived from an EMBL/GenBank/DDBJ whole genome shotgun (WGS) entry which is preliminary data.</text>
</comment>
<gene>
    <name evidence="1" type="ORF">GCM10025868_17000</name>
</gene>
<protein>
    <recommendedName>
        <fullName evidence="3">DUF3263 domain-containing protein</fullName>
    </recommendedName>
</protein>
<proteinExistence type="predicted"/>
<accession>A0ABQ6JGW6</accession>
<reference evidence="2" key="1">
    <citation type="journal article" date="2019" name="Int. J. Syst. Evol. Microbiol.">
        <title>The Global Catalogue of Microorganisms (GCM) 10K type strain sequencing project: providing services to taxonomists for standard genome sequencing and annotation.</title>
        <authorList>
            <consortium name="The Broad Institute Genomics Platform"/>
            <consortium name="The Broad Institute Genome Sequencing Center for Infectious Disease"/>
            <person name="Wu L."/>
            <person name="Ma J."/>
        </authorList>
    </citation>
    <scope>NUCLEOTIDE SEQUENCE [LARGE SCALE GENOMIC DNA]</scope>
    <source>
        <strain evidence="2">NBRC 108730</strain>
    </source>
</reference>
<evidence type="ECO:0000313" key="2">
    <source>
        <dbReference type="Proteomes" id="UP001157017"/>
    </source>
</evidence>
<dbReference type="InterPro" id="IPR021678">
    <property type="entry name" value="DUF3263"/>
</dbReference>
<evidence type="ECO:0000313" key="1">
    <source>
        <dbReference type="EMBL" id="GMA86450.1"/>
    </source>
</evidence>
<sequence length="50" mass="5887">MSATRYYQVLNALIDRPDALAFDPMLVKRLRRMRASRQRARSARRLGLQP</sequence>
<dbReference type="Proteomes" id="UP001157017">
    <property type="component" value="Unassembled WGS sequence"/>
</dbReference>
<dbReference type="Pfam" id="PF11662">
    <property type="entry name" value="DUF3263"/>
    <property type="match status" value="1"/>
</dbReference>
<name>A0ABQ6JGW6_9ACTN</name>
<evidence type="ECO:0008006" key="3">
    <source>
        <dbReference type="Google" id="ProtNLM"/>
    </source>
</evidence>
<keyword evidence="2" id="KW-1185">Reference proteome</keyword>